<reference evidence="1" key="1">
    <citation type="submission" date="2022-07" db="EMBL/GenBank/DDBJ databases">
        <title>Phylogenomic reconstructions and comparative analyses of Kickxellomycotina fungi.</title>
        <authorList>
            <person name="Reynolds N.K."/>
            <person name="Stajich J.E."/>
            <person name="Barry K."/>
            <person name="Grigoriev I.V."/>
            <person name="Crous P."/>
            <person name="Smith M.E."/>
        </authorList>
    </citation>
    <scope>NUCLEOTIDE SEQUENCE</scope>
    <source>
        <strain evidence="1">Benny 63K</strain>
    </source>
</reference>
<dbReference type="Proteomes" id="UP001150581">
    <property type="component" value="Unassembled WGS sequence"/>
</dbReference>
<dbReference type="EMBL" id="JANBPG010000110">
    <property type="protein sequence ID" value="KAJ1900007.1"/>
    <property type="molecule type" value="Genomic_DNA"/>
</dbReference>
<name>A0ACC1ISD5_9FUNG</name>
<comment type="caution">
    <text evidence="1">The sequence shown here is derived from an EMBL/GenBank/DDBJ whole genome shotgun (WGS) entry which is preliminary data.</text>
</comment>
<protein>
    <submittedName>
        <fullName evidence="1">rRNA-processing protein las1</fullName>
    </submittedName>
</protein>
<sequence length="524" mass="57531">MSKIPKIVPWTSTEEYMSVAECLYSTDTSERKCGVAIVKAWRARARVPVAIDATANLVEMTIAGQEQRQGLTINQLRHLYTMALIRFVNTIVDLEQKGTYAQSIVSLAGRIGMPAWFVELRHAGTHEQLPSLVVLQSACNQALYWLKDYYWNKQTRSLPTDTQSHIREAISKYVATQGNVPSKSEGRKVNKKLIVAGQKALEAATDELTQLVGNLHSDAVRLYLVPVLLEPGFLVPENKKMQSFFPDCKLPSAIEAQWKELLQWFAECWGESLFIEELLNGMVSLLTPDSSELGIFELGDSSITRNHAATLIAWIRWILEAYYAPSNSDAQSLIAIDDLLETCLRNPGYYSRSVLKVVSDIDPALKQDLKPFVDYIGKALQALANIDEKAKSNSGAKSTVILSEVGMREEEALMEQRLKAHFSLTAANDQNDKLEADSSMDVDPVNTAANVDIAVNDAAVDVTAATAGGGAAAAQLAAGNSSRWSYVPQSSWSACAIGTLADNSIPPLDWPTWVDDIPLQIVPA</sequence>
<evidence type="ECO:0000313" key="1">
    <source>
        <dbReference type="EMBL" id="KAJ1900007.1"/>
    </source>
</evidence>
<proteinExistence type="predicted"/>
<evidence type="ECO:0000313" key="2">
    <source>
        <dbReference type="Proteomes" id="UP001150581"/>
    </source>
</evidence>
<keyword evidence="2" id="KW-1185">Reference proteome</keyword>
<accession>A0ACC1ISD5</accession>
<gene>
    <name evidence="1" type="primary">LAS1_1</name>
    <name evidence="1" type="ORF">LPJ66_001759</name>
</gene>
<organism evidence="1 2">
    <name type="scientific">Kickxella alabastrina</name>
    <dbReference type="NCBI Taxonomy" id="61397"/>
    <lineage>
        <taxon>Eukaryota</taxon>
        <taxon>Fungi</taxon>
        <taxon>Fungi incertae sedis</taxon>
        <taxon>Zoopagomycota</taxon>
        <taxon>Kickxellomycotina</taxon>
        <taxon>Kickxellomycetes</taxon>
        <taxon>Kickxellales</taxon>
        <taxon>Kickxellaceae</taxon>
        <taxon>Kickxella</taxon>
    </lineage>
</organism>